<dbReference type="GeneTree" id="ENSGT01110000268288"/>
<feature type="chain" id="PRO_5017364295" evidence="1">
    <location>
        <begin position="20"/>
        <end position="57"/>
    </location>
</feature>
<accession>A0A3B5L0D3</accession>
<dbReference type="Ensembl" id="ENSXCOT00000001288.1">
    <property type="protein sequence ID" value="ENSXCOP00000001269.1"/>
    <property type="gene ID" value="ENSXCOG00000001044.1"/>
</dbReference>
<reference evidence="2" key="1">
    <citation type="submission" date="2025-08" db="UniProtKB">
        <authorList>
            <consortium name="Ensembl"/>
        </authorList>
    </citation>
    <scope>IDENTIFICATION</scope>
</reference>
<evidence type="ECO:0000256" key="1">
    <source>
        <dbReference type="SAM" id="SignalP"/>
    </source>
</evidence>
<name>A0A3B5L0D3_9TELE</name>
<evidence type="ECO:0000313" key="3">
    <source>
        <dbReference type="Proteomes" id="UP000261380"/>
    </source>
</evidence>
<dbReference type="AlphaFoldDB" id="A0A3B5L0D3"/>
<protein>
    <submittedName>
        <fullName evidence="2">Uncharacterized protein</fullName>
    </submittedName>
</protein>
<organism evidence="2 3">
    <name type="scientific">Xiphophorus couchianus</name>
    <name type="common">Monterrey platyfish</name>
    <dbReference type="NCBI Taxonomy" id="32473"/>
    <lineage>
        <taxon>Eukaryota</taxon>
        <taxon>Metazoa</taxon>
        <taxon>Chordata</taxon>
        <taxon>Craniata</taxon>
        <taxon>Vertebrata</taxon>
        <taxon>Euteleostomi</taxon>
        <taxon>Actinopterygii</taxon>
        <taxon>Neopterygii</taxon>
        <taxon>Teleostei</taxon>
        <taxon>Neoteleostei</taxon>
        <taxon>Acanthomorphata</taxon>
        <taxon>Ovalentaria</taxon>
        <taxon>Atherinomorphae</taxon>
        <taxon>Cyprinodontiformes</taxon>
        <taxon>Poeciliidae</taxon>
        <taxon>Poeciliinae</taxon>
        <taxon>Xiphophorus</taxon>
    </lineage>
</organism>
<feature type="signal peptide" evidence="1">
    <location>
        <begin position="1"/>
        <end position="19"/>
    </location>
</feature>
<proteinExistence type="predicted"/>
<dbReference type="STRING" id="32473.ENSXCOP00000001269"/>
<evidence type="ECO:0000313" key="2">
    <source>
        <dbReference type="Ensembl" id="ENSXCOP00000001269.1"/>
    </source>
</evidence>
<reference evidence="2" key="2">
    <citation type="submission" date="2025-09" db="UniProtKB">
        <authorList>
            <consortium name="Ensembl"/>
        </authorList>
    </citation>
    <scope>IDENTIFICATION</scope>
</reference>
<keyword evidence="3" id="KW-1185">Reference proteome</keyword>
<keyword evidence="1" id="KW-0732">Signal</keyword>
<sequence>MLSVAVLCVCAVAFGHVSARSDSGNFLDDKWLTGRWDKFRDNKNFASPGSPKFSTPM</sequence>
<dbReference type="Proteomes" id="UP000261380">
    <property type="component" value="Unplaced"/>
</dbReference>